<accession>A0A182IHF5</accession>
<dbReference type="EnsemblMetazoa" id="AARA014885-RA">
    <property type="protein sequence ID" value="AARA014885-PA"/>
    <property type="gene ID" value="AARA014885"/>
</dbReference>
<dbReference type="EMBL" id="APCN01000999">
    <property type="status" value="NOT_ANNOTATED_CDS"/>
    <property type="molecule type" value="Genomic_DNA"/>
</dbReference>
<evidence type="ECO:0000313" key="1">
    <source>
        <dbReference type="EnsemblMetazoa" id="AARA014885-PA"/>
    </source>
</evidence>
<dbReference type="VEuPathDB" id="VectorBase:AARA014885"/>
<sequence>MSVATALTKSYFALVSYHSSSFGVINRLIYHQYHSDKYRSSSLCNNL</sequence>
<organism evidence="1 2">
    <name type="scientific">Anopheles arabiensis</name>
    <name type="common">Mosquito</name>
    <dbReference type="NCBI Taxonomy" id="7173"/>
    <lineage>
        <taxon>Eukaryota</taxon>
        <taxon>Metazoa</taxon>
        <taxon>Ecdysozoa</taxon>
        <taxon>Arthropoda</taxon>
        <taxon>Hexapoda</taxon>
        <taxon>Insecta</taxon>
        <taxon>Pterygota</taxon>
        <taxon>Neoptera</taxon>
        <taxon>Endopterygota</taxon>
        <taxon>Diptera</taxon>
        <taxon>Nematocera</taxon>
        <taxon>Culicoidea</taxon>
        <taxon>Culicidae</taxon>
        <taxon>Anophelinae</taxon>
        <taxon>Anopheles</taxon>
    </lineage>
</organism>
<dbReference type="Proteomes" id="UP000075840">
    <property type="component" value="Unassembled WGS sequence"/>
</dbReference>
<keyword evidence="2" id="KW-1185">Reference proteome</keyword>
<evidence type="ECO:0000313" key="2">
    <source>
        <dbReference type="Proteomes" id="UP000075840"/>
    </source>
</evidence>
<proteinExistence type="predicted"/>
<name>A0A182IHF5_ANOAR</name>
<protein>
    <submittedName>
        <fullName evidence="1">Uncharacterized protein</fullName>
    </submittedName>
</protein>
<reference evidence="1" key="1">
    <citation type="submission" date="2022-08" db="UniProtKB">
        <authorList>
            <consortium name="EnsemblMetazoa"/>
        </authorList>
    </citation>
    <scope>IDENTIFICATION</scope>
    <source>
        <strain evidence="1">Dongola</strain>
    </source>
</reference>
<dbReference type="AlphaFoldDB" id="A0A182IHF5"/>